<comment type="cofactor">
    <cofactor evidence="1">
        <name>Fe(2+)</name>
        <dbReference type="ChEBI" id="CHEBI:29033"/>
    </cofactor>
</comment>
<dbReference type="OrthoDB" id="406634at2759"/>
<dbReference type="InterPro" id="IPR042098">
    <property type="entry name" value="TauD-like_sf"/>
</dbReference>
<reference evidence="9 10" key="1">
    <citation type="submission" date="2019-01" db="EMBL/GenBank/DDBJ databases">
        <title>Draft genome sequence of Psathyrella aberdarensis IHI B618.</title>
        <authorList>
            <person name="Buettner E."/>
            <person name="Kellner H."/>
        </authorList>
    </citation>
    <scope>NUCLEOTIDE SEQUENCE [LARGE SCALE GENOMIC DNA]</scope>
    <source>
        <strain evidence="9 10">IHI B618</strain>
    </source>
</reference>
<dbReference type="Gene3D" id="3.30.2020.30">
    <property type="match status" value="1"/>
</dbReference>
<comment type="caution">
    <text evidence="9">The sequence shown here is derived from an EMBL/GenBank/DDBJ whole genome shotgun (WGS) entry which is preliminary data.</text>
</comment>
<feature type="region of interest" description="Disordered" evidence="7">
    <location>
        <begin position="269"/>
        <end position="289"/>
    </location>
</feature>
<name>A0A4V1Q2T6_9AGAR</name>
<dbReference type="Proteomes" id="UP000290288">
    <property type="component" value="Unassembled WGS sequence"/>
</dbReference>
<evidence type="ECO:0000313" key="9">
    <source>
        <dbReference type="EMBL" id="RXW16218.1"/>
    </source>
</evidence>
<dbReference type="SUPFAM" id="SSF51197">
    <property type="entry name" value="Clavaminate synthase-like"/>
    <property type="match status" value="1"/>
</dbReference>
<evidence type="ECO:0000256" key="1">
    <source>
        <dbReference type="ARBA" id="ARBA00001954"/>
    </source>
</evidence>
<keyword evidence="5" id="KW-0560">Oxidoreductase</keyword>
<organism evidence="9 10">
    <name type="scientific">Candolleomyces aberdarensis</name>
    <dbReference type="NCBI Taxonomy" id="2316362"/>
    <lineage>
        <taxon>Eukaryota</taxon>
        <taxon>Fungi</taxon>
        <taxon>Dikarya</taxon>
        <taxon>Basidiomycota</taxon>
        <taxon>Agaricomycotina</taxon>
        <taxon>Agaricomycetes</taxon>
        <taxon>Agaricomycetidae</taxon>
        <taxon>Agaricales</taxon>
        <taxon>Agaricineae</taxon>
        <taxon>Psathyrellaceae</taxon>
        <taxon>Candolleomyces</taxon>
    </lineage>
</organism>
<dbReference type="Pfam" id="PF02668">
    <property type="entry name" value="TauD"/>
    <property type="match status" value="1"/>
</dbReference>
<evidence type="ECO:0000256" key="4">
    <source>
        <dbReference type="ARBA" id="ARBA00022964"/>
    </source>
</evidence>
<dbReference type="GO" id="GO:0046872">
    <property type="term" value="F:metal ion binding"/>
    <property type="evidence" value="ECO:0007669"/>
    <property type="project" value="UniProtKB-KW"/>
</dbReference>
<evidence type="ECO:0000256" key="7">
    <source>
        <dbReference type="SAM" id="MobiDB-lite"/>
    </source>
</evidence>
<sequence length="398" mass="44390">MLRAVGLRLPRQIPSLRCPARTWTSVTTTKDALLVSALGNTAFPYVWLRDSCQSSPESIHPSTKQKLHRTSDVPLDIRPTEVTEGQTISPGDRTGKGVQVVPEGIEIAWNDGHKSLFSEEFLKVHSSPSNLHASHFSEYTSPTAWTSGTITYSPNLFVSYASLNEPKGLVDAMTQLLNKNIAYTNLDLGLHMDLLYFHHPPRFQALHCLRNRVIGGTSVFVDALHASQTLYHSSPSHFDILTRTPVAFQYVNDGHHLYKQHPTIQLEDPSATAAARSKNTNPSEPPAISHINYSPPFQGPLPVSTPLSFYPALKEFADILNDPKNTYSYTLKEGDCVLFDNRRVLHARTAFEEKEGSEREEGIPFGRGESKTNRWLKGCYLEADAVADRMRIGRTRGL</sequence>
<dbReference type="PANTHER" id="PTHR10696:SF25">
    <property type="entry name" value="OXIDOREDUCTASE AIM17-RELATED"/>
    <property type="match status" value="1"/>
</dbReference>
<comment type="similarity">
    <text evidence="2">Belongs to the gamma-BBH/TMLD family.</text>
</comment>
<dbReference type="STRING" id="2316362.A0A4V1Q2T6"/>
<gene>
    <name evidence="9" type="ORF">EST38_g9636</name>
</gene>
<feature type="domain" description="TauD/TfdA-like" evidence="8">
    <location>
        <begin position="179"/>
        <end position="358"/>
    </location>
</feature>
<accession>A0A4V1Q2T6</accession>
<dbReference type="GO" id="GO:0045329">
    <property type="term" value="P:carnitine biosynthetic process"/>
    <property type="evidence" value="ECO:0007669"/>
    <property type="project" value="TreeGrafter"/>
</dbReference>
<dbReference type="AlphaFoldDB" id="A0A4V1Q2T6"/>
<dbReference type="GO" id="GO:0005739">
    <property type="term" value="C:mitochondrion"/>
    <property type="evidence" value="ECO:0007669"/>
    <property type="project" value="TreeGrafter"/>
</dbReference>
<evidence type="ECO:0000313" key="10">
    <source>
        <dbReference type="Proteomes" id="UP000290288"/>
    </source>
</evidence>
<evidence type="ECO:0000256" key="3">
    <source>
        <dbReference type="ARBA" id="ARBA00022723"/>
    </source>
</evidence>
<dbReference type="PANTHER" id="PTHR10696">
    <property type="entry name" value="GAMMA-BUTYROBETAINE HYDROXYLASE-RELATED"/>
    <property type="match status" value="1"/>
</dbReference>
<dbReference type="InterPro" id="IPR050411">
    <property type="entry name" value="AlphaKG_dependent_hydroxylases"/>
</dbReference>
<evidence type="ECO:0000256" key="2">
    <source>
        <dbReference type="ARBA" id="ARBA00008654"/>
    </source>
</evidence>
<dbReference type="InterPro" id="IPR003819">
    <property type="entry name" value="TauD/TfdA-like"/>
</dbReference>
<dbReference type="Gene3D" id="3.60.130.10">
    <property type="entry name" value="Clavaminate synthase-like"/>
    <property type="match status" value="1"/>
</dbReference>
<evidence type="ECO:0000259" key="8">
    <source>
        <dbReference type="Pfam" id="PF02668"/>
    </source>
</evidence>
<evidence type="ECO:0000256" key="6">
    <source>
        <dbReference type="ARBA" id="ARBA00023004"/>
    </source>
</evidence>
<dbReference type="EMBL" id="SDEE01000462">
    <property type="protein sequence ID" value="RXW16218.1"/>
    <property type="molecule type" value="Genomic_DNA"/>
</dbReference>
<protein>
    <recommendedName>
        <fullName evidence="8">TauD/TfdA-like domain-containing protein</fullName>
    </recommendedName>
</protein>
<keyword evidence="10" id="KW-1185">Reference proteome</keyword>
<dbReference type="InterPro" id="IPR038492">
    <property type="entry name" value="GBBH-like_N_sf"/>
</dbReference>
<keyword evidence="6" id="KW-0408">Iron</keyword>
<dbReference type="GO" id="GO:0051213">
    <property type="term" value="F:dioxygenase activity"/>
    <property type="evidence" value="ECO:0007669"/>
    <property type="project" value="UniProtKB-KW"/>
</dbReference>
<keyword evidence="4" id="KW-0223">Dioxygenase</keyword>
<proteinExistence type="inferred from homology"/>
<keyword evidence="3" id="KW-0479">Metal-binding</keyword>
<evidence type="ECO:0000256" key="5">
    <source>
        <dbReference type="ARBA" id="ARBA00023002"/>
    </source>
</evidence>